<dbReference type="OrthoDB" id="9135410at2"/>
<proteinExistence type="predicted"/>
<keyword evidence="2" id="KW-1185">Reference proteome</keyword>
<dbReference type="AlphaFoldDB" id="A0A494X8L2"/>
<name>A0A494X8L2_9BURK</name>
<comment type="caution">
    <text evidence="1">The sequence shown here is derived from an EMBL/GenBank/DDBJ whole genome shotgun (WGS) entry which is preliminary data.</text>
</comment>
<dbReference type="Proteomes" id="UP000270342">
    <property type="component" value="Unassembled WGS sequence"/>
</dbReference>
<evidence type="ECO:0000313" key="1">
    <source>
        <dbReference type="EMBL" id="RKP44716.1"/>
    </source>
</evidence>
<protein>
    <submittedName>
        <fullName evidence="1">Uncharacterized protein</fullName>
    </submittedName>
</protein>
<reference evidence="1 2" key="1">
    <citation type="submission" date="2018-10" db="EMBL/GenBank/DDBJ databases">
        <title>Robbsia sp. DHC34, isolated from soil.</title>
        <authorList>
            <person name="Gao Z.-H."/>
            <person name="Qiu L.-H."/>
        </authorList>
    </citation>
    <scope>NUCLEOTIDE SEQUENCE [LARGE SCALE GENOMIC DNA]</scope>
    <source>
        <strain evidence="1 2">DHC34</strain>
    </source>
</reference>
<evidence type="ECO:0000313" key="2">
    <source>
        <dbReference type="Proteomes" id="UP000270342"/>
    </source>
</evidence>
<gene>
    <name evidence="1" type="ORF">D7S86_27195</name>
</gene>
<dbReference type="EMBL" id="RBZU01000019">
    <property type="protein sequence ID" value="RKP44716.1"/>
    <property type="molecule type" value="Genomic_DNA"/>
</dbReference>
<sequence length="131" mass="14298">MLVQFDLFGADDPSDEQPADGKPLRKSRGASGWRLADHCCRYCFGRVLEQVAKGVVIEVRCAECGQRAAGGAELLCCCGADCGELGQLLVCVKNPCVTPEVPHEILVRERRRPEKTERDAAPIRPVKISGF</sequence>
<accession>A0A494X8L2</accession>
<organism evidence="1 2">
    <name type="scientific">Pararobbsia silviterrae</name>
    <dbReference type="NCBI Taxonomy" id="1792498"/>
    <lineage>
        <taxon>Bacteria</taxon>
        <taxon>Pseudomonadati</taxon>
        <taxon>Pseudomonadota</taxon>
        <taxon>Betaproteobacteria</taxon>
        <taxon>Burkholderiales</taxon>
        <taxon>Burkholderiaceae</taxon>
        <taxon>Pararobbsia</taxon>
    </lineage>
</organism>
<dbReference type="RefSeq" id="WP_121091263.1">
    <property type="nucleotide sequence ID" value="NZ_RBZU01000019.1"/>
</dbReference>